<comment type="function">
    <text evidence="6">Component of the sequence-specific heterotrimeric transcription factor (NF-Y) which specifically recognizes a 5'-CCAAT-3' box motif found in the promoters of its target genes.</text>
</comment>
<evidence type="ECO:0000256" key="3">
    <source>
        <dbReference type="ARBA" id="ARBA00023125"/>
    </source>
</evidence>
<gene>
    <name evidence="8" type="ORF">MIMGU_mgv1a012967mg</name>
</gene>
<dbReference type="InterPro" id="IPR001289">
    <property type="entry name" value="NFYA"/>
</dbReference>
<comment type="similarity">
    <text evidence="6">Belongs to the NFYA/HAP2 subunit family.</text>
</comment>
<feature type="compositionally biased region" description="Low complexity" evidence="7">
    <location>
        <begin position="187"/>
        <end position="210"/>
    </location>
</feature>
<organism evidence="8 9">
    <name type="scientific">Erythranthe guttata</name>
    <name type="common">Yellow monkey flower</name>
    <name type="synonym">Mimulus guttatus</name>
    <dbReference type="NCBI Taxonomy" id="4155"/>
    <lineage>
        <taxon>Eukaryota</taxon>
        <taxon>Viridiplantae</taxon>
        <taxon>Streptophyta</taxon>
        <taxon>Embryophyta</taxon>
        <taxon>Tracheophyta</taxon>
        <taxon>Spermatophyta</taxon>
        <taxon>Magnoliopsida</taxon>
        <taxon>eudicotyledons</taxon>
        <taxon>Gunneridae</taxon>
        <taxon>Pentapetalae</taxon>
        <taxon>asterids</taxon>
        <taxon>lamiids</taxon>
        <taxon>Lamiales</taxon>
        <taxon>Phrymaceae</taxon>
        <taxon>Erythranthe</taxon>
    </lineage>
</organism>
<dbReference type="PRINTS" id="PR00616">
    <property type="entry name" value="CCAATSUBUNTB"/>
</dbReference>
<dbReference type="Gene3D" id="6.10.250.2430">
    <property type="match status" value="1"/>
</dbReference>
<protein>
    <recommendedName>
        <fullName evidence="6">Nuclear transcription factor Y subunit</fullName>
    </recommendedName>
</protein>
<keyword evidence="9" id="KW-1185">Reference proteome</keyword>
<dbReference type="PANTHER" id="PTHR12632">
    <property type="entry name" value="TRANSCRIPTION FACTOR NF-Y ALPHA-RELATED"/>
    <property type="match status" value="1"/>
</dbReference>
<feature type="region of interest" description="Disordered" evidence="7">
    <location>
        <begin position="152"/>
        <end position="234"/>
    </location>
</feature>
<evidence type="ECO:0000256" key="6">
    <source>
        <dbReference type="RuleBase" id="RU367155"/>
    </source>
</evidence>
<evidence type="ECO:0000256" key="2">
    <source>
        <dbReference type="ARBA" id="ARBA00023015"/>
    </source>
</evidence>
<dbReference type="PROSITE" id="PS51152">
    <property type="entry name" value="NFYA_HAP2_2"/>
    <property type="match status" value="1"/>
</dbReference>
<sequence>MPTLVKSKDRQPYNQPWWHQEDASVNPVNQATNEAISNDTETTAALLSGVNESNNGKEEQLLDANSQMELVGHSIMLTSSYPYPTGPQYGGMLTYGAPVHPHLLGYLPGARMPLPLEMEEEPVYVNAKQYRGILRRREIRARADLEKKLVKNKKPYLHESRHKHAMKRARGTGGRFLNTKKLDENANNSTSGDSKSSGSSSITNGNSSSSRQQADVAVYYNNWNEAPPQGPSSG</sequence>
<evidence type="ECO:0000313" key="9">
    <source>
        <dbReference type="Proteomes" id="UP000030748"/>
    </source>
</evidence>
<dbReference type="GO" id="GO:0000981">
    <property type="term" value="F:DNA-binding transcription factor activity, RNA polymerase II-specific"/>
    <property type="evidence" value="ECO:0000318"/>
    <property type="project" value="GO_Central"/>
</dbReference>
<dbReference type="GO" id="GO:0003677">
    <property type="term" value="F:DNA binding"/>
    <property type="evidence" value="ECO:0007669"/>
    <property type="project" value="UniProtKB-KW"/>
</dbReference>
<comment type="subunit">
    <text evidence="6">Heterotrimer.</text>
</comment>
<dbReference type="OrthoDB" id="1097733at2759"/>
<dbReference type="GO" id="GO:0006357">
    <property type="term" value="P:regulation of transcription by RNA polymerase II"/>
    <property type="evidence" value="ECO:0000318"/>
    <property type="project" value="GO_Central"/>
</dbReference>
<keyword evidence="5 6" id="KW-0539">Nucleus</keyword>
<dbReference type="KEGG" id="egt:105967312"/>
<dbReference type="eggNOG" id="KOG1561">
    <property type="taxonomic scope" value="Eukaryota"/>
</dbReference>
<evidence type="ECO:0000256" key="5">
    <source>
        <dbReference type="ARBA" id="ARBA00023242"/>
    </source>
</evidence>
<dbReference type="AlphaFoldDB" id="A0A022QP35"/>
<dbReference type="GO" id="GO:0005634">
    <property type="term" value="C:nucleus"/>
    <property type="evidence" value="ECO:0007669"/>
    <property type="project" value="UniProtKB-SubCell"/>
</dbReference>
<evidence type="ECO:0000256" key="7">
    <source>
        <dbReference type="SAM" id="MobiDB-lite"/>
    </source>
</evidence>
<keyword evidence="4 6" id="KW-0804">Transcription</keyword>
<dbReference type="PhylomeDB" id="A0A022QP35"/>
<keyword evidence="2 6" id="KW-0805">Transcription regulation</keyword>
<evidence type="ECO:0000256" key="4">
    <source>
        <dbReference type="ARBA" id="ARBA00023163"/>
    </source>
</evidence>
<name>A0A022QP35_ERYGU</name>
<keyword evidence="3 6" id="KW-0238">DNA-binding</keyword>
<evidence type="ECO:0000313" key="8">
    <source>
        <dbReference type="EMBL" id="EYU29033.1"/>
    </source>
</evidence>
<dbReference type="Proteomes" id="UP000030748">
    <property type="component" value="Unassembled WGS sequence"/>
</dbReference>
<accession>A0A022QP35</accession>
<reference evidence="8 9" key="1">
    <citation type="journal article" date="2013" name="Proc. Natl. Acad. Sci. U.S.A.">
        <title>Fine-scale variation in meiotic recombination in Mimulus inferred from population shotgun sequencing.</title>
        <authorList>
            <person name="Hellsten U."/>
            <person name="Wright K.M."/>
            <person name="Jenkins J."/>
            <person name="Shu S."/>
            <person name="Yuan Y."/>
            <person name="Wessler S.R."/>
            <person name="Schmutz J."/>
            <person name="Willis J.H."/>
            <person name="Rokhsar D.S."/>
        </authorList>
    </citation>
    <scope>NUCLEOTIDE SEQUENCE [LARGE SCALE GENOMIC DNA]</scope>
    <source>
        <strain evidence="9">cv. DUN x IM62</strain>
    </source>
</reference>
<comment type="subcellular location">
    <subcellularLocation>
        <location evidence="1 6">Nucleus</location>
    </subcellularLocation>
</comment>
<dbReference type="STRING" id="4155.A0A022QP35"/>
<dbReference type="SMART" id="SM00521">
    <property type="entry name" value="CBF"/>
    <property type="match status" value="1"/>
</dbReference>
<evidence type="ECO:0000256" key="1">
    <source>
        <dbReference type="ARBA" id="ARBA00004123"/>
    </source>
</evidence>
<feature type="compositionally biased region" description="Basic residues" evidence="7">
    <location>
        <begin position="152"/>
        <end position="170"/>
    </location>
</feature>
<dbReference type="EMBL" id="KI631274">
    <property type="protein sequence ID" value="EYU29033.1"/>
    <property type="molecule type" value="Genomic_DNA"/>
</dbReference>
<proteinExistence type="inferred from homology"/>
<dbReference type="Pfam" id="PF02045">
    <property type="entry name" value="CBFB_NFYA"/>
    <property type="match status" value="1"/>
</dbReference>